<dbReference type="Pfam" id="PF07893">
    <property type="entry name" value="DUF1668"/>
    <property type="match status" value="3"/>
</dbReference>
<feature type="compositionally biased region" description="Low complexity" evidence="3">
    <location>
        <begin position="1221"/>
        <end position="1230"/>
    </location>
</feature>
<reference evidence="5" key="1">
    <citation type="submission" date="2020-07" db="EMBL/GenBank/DDBJ databases">
        <title>Genome sequence and genetic diversity analysis of an under-domesticated orphan crop, white fonio (Digitaria exilis).</title>
        <authorList>
            <person name="Bennetzen J.L."/>
            <person name="Chen S."/>
            <person name="Ma X."/>
            <person name="Wang X."/>
            <person name="Yssel A.E.J."/>
            <person name="Chaluvadi S.R."/>
            <person name="Johnson M."/>
            <person name="Gangashetty P."/>
            <person name="Hamidou F."/>
            <person name="Sanogo M.D."/>
            <person name="Zwaenepoel A."/>
            <person name="Wallace J."/>
            <person name="Van De Peer Y."/>
            <person name="Van Deynze A."/>
        </authorList>
    </citation>
    <scope>NUCLEOTIDE SEQUENCE</scope>
    <source>
        <tissue evidence="5">Leaves</tissue>
    </source>
</reference>
<evidence type="ECO:0000259" key="4">
    <source>
        <dbReference type="Pfam" id="PF07859"/>
    </source>
</evidence>
<dbReference type="Gene3D" id="3.40.50.1820">
    <property type="entry name" value="alpha/beta hydrolase"/>
    <property type="match status" value="1"/>
</dbReference>
<proteinExistence type="inferred from homology"/>
<dbReference type="InterPro" id="IPR029058">
    <property type="entry name" value="AB_hydrolase_fold"/>
</dbReference>
<dbReference type="InterPro" id="IPR002168">
    <property type="entry name" value="Lipase_GDXG_HIS_AS"/>
</dbReference>
<dbReference type="Proteomes" id="UP000636709">
    <property type="component" value="Unassembled WGS sequence"/>
</dbReference>
<keyword evidence="2" id="KW-0378">Hydrolase</keyword>
<dbReference type="PROSITE" id="PS01173">
    <property type="entry name" value="LIPASE_GDXG_HIS"/>
    <property type="match status" value="1"/>
</dbReference>
<organism evidence="5 6">
    <name type="scientific">Digitaria exilis</name>
    <dbReference type="NCBI Taxonomy" id="1010633"/>
    <lineage>
        <taxon>Eukaryota</taxon>
        <taxon>Viridiplantae</taxon>
        <taxon>Streptophyta</taxon>
        <taxon>Embryophyta</taxon>
        <taxon>Tracheophyta</taxon>
        <taxon>Spermatophyta</taxon>
        <taxon>Magnoliopsida</taxon>
        <taxon>Liliopsida</taxon>
        <taxon>Poales</taxon>
        <taxon>Poaceae</taxon>
        <taxon>PACMAD clade</taxon>
        <taxon>Panicoideae</taxon>
        <taxon>Panicodae</taxon>
        <taxon>Paniceae</taxon>
        <taxon>Anthephorinae</taxon>
        <taxon>Digitaria</taxon>
    </lineage>
</organism>
<feature type="compositionally biased region" description="Pro residues" evidence="3">
    <location>
        <begin position="1195"/>
        <end position="1206"/>
    </location>
</feature>
<dbReference type="PANTHER" id="PTHR33085:SF102">
    <property type="entry name" value="DUF1618 DOMAIN-CONTAINING PROTEIN"/>
    <property type="match status" value="1"/>
</dbReference>
<dbReference type="OrthoDB" id="691446at2759"/>
<name>A0A835G1A1_9POAL</name>
<feature type="region of interest" description="Disordered" evidence="3">
    <location>
        <begin position="703"/>
        <end position="744"/>
    </location>
</feature>
<dbReference type="SUPFAM" id="SSF50965">
    <property type="entry name" value="Galactose oxidase, central domain"/>
    <property type="match status" value="1"/>
</dbReference>
<dbReference type="SUPFAM" id="SSF53474">
    <property type="entry name" value="alpha/beta-Hydrolases"/>
    <property type="match status" value="1"/>
</dbReference>
<gene>
    <name evidence="5" type="ORF">HU200_001400</name>
</gene>
<evidence type="ECO:0000313" key="5">
    <source>
        <dbReference type="EMBL" id="KAF8780554.1"/>
    </source>
</evidence>
<feature type="domain" description="Alpha/beta hydrolase fold-3" evidence="4">
    <location>
        <begin position="1325"/>
        <end position="1457"/>
    </location>
</feature>
<feature type="region of interest" description="Disordered" evidence="3">
    <location>
        <begin position="812"/>
        <end position="835"/>
    </location>
</feature>
<dbReference type="GO" id="GO:0016787">
    <property type="term" value="F:hydrolase activity"/>
    <property type="evidence" value="ECO:0007669"/>
    <property type="project" value="UniProtKB-KW"/>
</dbReference>
<feature type="compositionally biased region" description="Basic and acidic residues" evidence="3">
    <location>
        <begin position="1497"/>
        <end position="1506"/>
    </location>
</feature>
<evidence type="ECO:0000256" key="3">
    <source>
        <dbReference type="SAM" id="MobiDB-lite"/>
    </source>
</evidence>
<dbReference type="Pfam" id="PF07859">
    <property type="entry name" value="Abhydrolase_3"/>
    <property type="match status" value="1"/>
</dbReference>
<evidence type="ECO:0000256" key="2">
    <source>
        <dbReference type="ARBA" id="ARBA00022801"/>
    </source>
</evidence>
<protein>
    <recommendedName>
        <fullName evidence="4">Alpha/beta hydrolase fold-3 domain-containing protein</fullName>
    </recommendedName>
</protein>
<feature type="region of interest" description="Disordered" evidence="3">
    <location>
        <begin position="1491"/>
        <end position="1529"/>
    </location>
</feature>
<sequence>MQYVPLVPIPSYLRHLAGGRRDWPKGLKPLSFVIPVAGEQEQSLYVLRSDHVAPAYDANLSTHRCSINFGDTGYSSDGEFGGHLFDLTTNLKWHPLLPPPLSAGDSLVSSTLIDGGSTICVSAMSKGTFCIDRVSCQWRHAGDWKLPFYGRGEYVPELETWVGFTPSHPHHLCSADLTGVVAMADSQTLHGPTVQHVWQRRAPDMGGVDGGEDSHGEAGVFDADQESEDTLSVLVGVEVVRGGDGGGLRMPTKPLRIEKLRRLPPLITDFASSLSRARDYRHLSSSKDMFVALHGGSWILHANGGGHVTLYDYDIESRSVPKGVMPMPFVVPAGAGEDEDEEDESLYVLRSVLVGLPPGYPTNHKCSSNFEVLDFNNGGGGGGFCDGRSNLLKWQPLPSPPLSPDRLGSSTVIDGGRTICVSSSSMSGGGGTYCFDTVMRQWRHAGDWKLPFTGRAEYVPELGTWIGFSSEHPHHLCSTDLSAAAMALFPPPRQEPPSDVWEEDDFDDPPATVETEHDVADMDAFTEGPKVQHVWEGFTPPATVETELVLNKRFPGIVRRATLEWTAWQLHLALHCKVFNAEETVSLSCSFDEHQEHKGKLTLLVGVELLRGSDGDLGSSSSVPSVVTALIRANPNMLPPRSMGCVTISGMNNIFLAPPPVMQWRIQPLPSCLRHCCHALMRVPLVAANIAAAAASDLRCAGSKCDEERTPKRESPPPAVTRRSPLPIPKPLGAGDSKSTAPQDQLPNLIPITFNLARQLINIIVVRQLSAKMMMNRRFVNLVLENYTTNMYALHRLDVSKHLFYPSTAEAEEAHAKNDKETNNGGGGGKPKPLRIERLRRLPPPITGFVSSASPTRDPKRWHPMSEDMFVLLHGGRRGGGGGGEPGCKILHANSAGHAVLYDADSRAVVCVPDLGEPKGDSPMSFVVHGAGAGEEESLYVLRSVLMEPTYYQTDLHRSHNFKVLHFGGGGDSDDDDDDLRSYGFDLTSNFKWHPLPPPPLSGKNLVSSTVVDGGRTICVSAMSNGTGTFCFDTGTQQWRHAGDWKLPFYGRSGEYLPELETWVGFSTLHPHHLCSADLTGIAMASSSREGPTIQHVWEDFTPPATVETELVLNRRFPGIVRQTRLEWTSEQLHLVRLGSGKLCVVKVFDAEETVSLSYTFDKYEEHKGTLTVLVGVELLRGADGGLRLSAMHPASPPASSAPPSAPCSIDTRPHPLLSMPARCPALPRRLGPPPASPTAGPAAAPEQRPPLQRRWNSTSSSRRRLARRHRCRACPGLCRTTVRNGFASSDRTRATTASTCSLAARLYIPSDALATSSCARLPVVVYFHGGAFSVHSAFSATHSRFLNALVSASRAVAVSVDFCLAPEHPLPAAYDDAWAALRWAVSSCDAGSAPEAPEEPWLAEHGDVARLFVAGDSTGGNIAHNVATRAGRSGGDLPSGARIEGMVLLHPYFRGGELVPSERTTEPGLLERAERWWAFVCAGRYGIGAGDGGGGDLREAPRAGRFEGAPSGPVEPRTRYRAPLQTER</sequence>
<feature type="compositionally biased region" description="Basic and acidic residues" evidence="3">
    <location>
        <begin position="704"/>
        <end position="715"/>
    </location>
</feature>
<dbReference type="PANTHER" id="PTHR33085">
    <property type="entry name" value="OS12G0113100 PROTEIN-RELATED"/>
    <property type="match status" value="1"/>
</dbReference>
<comment type="caution">
    <text evidence="5">The sequence shown here is derived from an EMBL/GenBank/DDBJ whole genome shotgun (WGS) entry which is preliminary data.</text>
</comment>
<accession>A0A835G1A1</accession>
<dbReference type="EMBL" id="JACEFO010000136">
    <property type="protein sequence ID" value="KAF8780554.1"/>
    <property type="molecule type" value="Genomic_DNA"/>
</dbReference>
<dbReference type="InterPro" id="IPR013094">
    <property type="entry name" value="AB_hydrolase_3"/>
</dbReference>
<feature type="region of interest" description="Disordered" evidence="3">
    <location>
        <begin position="1190"/>
        <end position="1265"/>
    </location>
</feature>
<keyword evidence="6" id="KW-1185">Reference proteome</keyword>
<comment type="similarity">
    <text evidence="1">Belongs to the 'GDXG' lipolytic enzyme family.</text>
</comment>
<dbReference type="InterPro" id="IPR011043">
    <property type="entry name" value="Gal_Oxase/kelch_b-propeller"/>
</dbReference>
<evidence type="ECO:0000313" key="6">
    <source>
        <dbReference type="Proteomes" id="UP000636709"/>
    </source>
</evidence>
<dbReference type="InterPro" id="IPR012871">
    <property type="entry name" value="DUF1668_ORYSA"/>
</dbReference>
<evidence type="ECO:0000256" key="1">
    <source>
        <dbReference type="ARBA" id="ARBA00010515"/>
    </source>
</evidence>
<feature type="compositionally biased region" description="Basic and acidic residues" evidence="3">
    <location>
        <begin position="812"/>
        <end position="822"/>
    </location>
</feature>